<evidence type="ECO:0000256" key="1">
    <source>
        <dbReference type="SAM" id="MobiDB-lite"/>
    </source>
</evidence>
<gene>
    <name evidence="2" type="ORF">HPLM_LOCUS213</name>
</gene>
<feature type="compositionally biased region" description="Polar residues" evidence="1">
    <location>
        <begin position="72"/>
        <end position="83"/>
    </location>
</feature>
<accession>A0A0N4VSE5</accession>
<evidence type="ECO:0000313" key="3">
    <source>
        <dbReference type="Proteomes" id="UP000268014"/>
    </source>
</evidence>
<dbReference type="WBParaSite" id="HPLM_0000021201-mRNA-1">
    <property type="protein sequence ID" value="HPLM_0000021201-mRNA-1"/>
    <property type="gene ID" value="HPLM_0000021201"/>
</dbReference>
<dbReference type="Proteomes" id="UP000268014">
    <property type="component" value="Unassembled WGS sequence"/>
</dbReference>
<evidence type="ECO:0000313" key="4">
    <source>
        <dbReference type="WBParaSite" id="HPLM_0000021201-mRNA-1"/>
    </source>
</evidence>
<organism evidence="4">
    <name type="scientific">Haemonchus placei</name>
    <name type="common">Barber's pole worm</name>
    <dbReference type="NCBI Taxonomy" id="6290"/>
    <lineage>
        <taxon>Eukaryota</taxon>
        <taxon>Metazoa</taxon>
        <taxon>Ecdysozoa</taxon>
        <taxon>Nematoda</taxon>
        <taxon>Chromadorea</taxon>
        <taxon>Rhabditida</taxon>
        <taxon>Rhabditina</taxon>
        <taxon>Rhabditomorpha</taxon>
        <taxon>Strongyloidea</taxon>
        <taxon>Trichostrongylidae</taxon>
        <taxon>Haemonchus</taxon>
    </lineage>
</organism>
<evidence type="ECO:0000313" key="2">
    <source>
        <dbReference type="EMBL" id="VDO04789.1"/>
    </source>
</evidence>
<proteinExistence type="predicted"/>
<feature type="region of interest" description="Disordered" evidence="1">
    <location>
        <begin position="23"/>
        <end position="61"/>
    </location>
</feature>
<feature type="compositionally biased region" description="Pro residues" evidence="1">
    <location>
        <begin position="31"/>
        <end position="41"/>
    </location>
</feature>
<reference evidence="4" key="1">
    <citation type="submission" date="2017-02" db="UniProtKB">
        <authorList>
            <consortium name="WormBaseParasite"/>
        </authorList>
    </citation>
    <scope>IDENTIFICATION</scope>
</reference>
<dbReference type="EMBL" id="UZAF01000122">
    <property type="protein sequence ID" value="VDO04789.1"/>
    <property type="molecule type" value="Genomic_DNA"/>
</dbReference>
<feature type="region of interest" description="Disordered" evidence="1">
    <location>
        <begin position="72"/>
        <end position="91"/>
    </location>
</feature>
<sequence>MFRLPSDVTTDFFQTLDWSQVQNHVKNAAPSPVPPSNPPHRSPSASSLPPPRGEGQAADPFALFTTLSDNQPASLSMVTSPSWSIPRPLVS</sequence>
<dbReference type="AlphaFoldDB" id="A0A0N4VSE5"/>
<name>A0A0N4VSE5_HAEPC</name>
<protein>
    <submittedName>
        <fullName evidence="4">AGC-kinase C-terminal domain-containing protein</fullName>
    </submittedName>
</protein>
<keyword evidence="3" id="KW-1185">Reference proteome</keyword>
<reference evidence="2 3" key="2">
    <citation type="submission" date="2018-11" db="EMBL/GenBank/DDBJ databases">
        <authorList>
            <consortium name="Pathogen Informatics"/>
        </authorList>
    </citation>
    <scope>NUCLEOTIDE SEQUENCE [LARGE SCALE GENOMIC DNA]</scope>
    <source>
        <strain evidence="2 3">MHpl1</strain>
    </source>
</reference>